<evidence type="ECO:0000256" key="4">
    <source>
        <dbReference type="ARBA" id="ARBA00022692"/>
    </source>
</evidence>
<dbReference type="GO" id="GO:0005886">
    <property type="term" value="C:plasma membrane"/>
    <property type="evidence" value="ECO:0007669"/>
    <property type="project" value="UniProtKB-SubCell"/>
</dbReference>
<dbReference type="InterPro" id="IPR045621">
    <property type="entry name" value="BPD_transp_1_N"/>
</dbReference>
<feature type="domain" description="ABC transmembrane type-1" evidence="8">
    <location>
        <begin position="96"/>
        <end position="297"/>
    </location>
</feature>
<keyword evidence="2 7" id="KW-0813">Transport</keyword>
<keyword evidence="4 7" id="KW-0812">Transmembrane</keyword>
<dbReference type="RefSeq" id="WP_118333479.1">
    <property type="nucleotide sequence ID" value="NZ_AP025567.1"/>
</dbReference>
<evidence type="ECO:0000256" key="1">
    <source>
        <dbReference type="ARBA" id="ARBA00004651"/>
    </source>
</evidence>
<dbReference type="SUPFAM" id="SSF161098">
    <property type="entry name" value="MetI-like"/>
    <property type="match status" value="1"/>
</dbReference>
<feature type="transmembrane region" description="Helical" evidence="7">
    <location>
        <begin position="171"/>
        <end position="188"/>
    </location>
</feature>
<reference evidence="9 10" key="1">
    <citation type="submission" date="2018-08" db="EMBL/GenBank/DDBJ databases">
        <title>A genome reference for cultivated species of the human gut microbiota.</title>
        <authorList>
            <person name="Zou Y."/>
            <person name="Xue W."/>
            <person name="Luo G."/>
        </authorList>
    </citation>
    <scope>NUCLEOTIDE SEQUENCE [LARGE SCALE GENOMIC DNA]</scope>
    <source>
        <strain evidence="9 10">AM07-24</strain>
    </source>
</reference>
<dbReference type="EMBL" id="QRMS01000001">
    <property type="protein sequence ID" value="RHJ89375.1"/>
    <property type="molecule type" value="Genomic_DNA"/>
</dbReference>
<evidence type="ECO:0000256" key="7">
    <source>
        <dbReference type="RuleBase" id="RU363032"/>
    </source>
</evidence>
<dbReference type="AlphaFoldDB" id="A0A415E6V5"/>
<dbReference type="STRING" id="1776384.GCA_900086585_02685"/>
<dbReference type="CDD" id="cd06261">
    <property type="entry name" value="TM_PBP2"/>
    <property type="match status" value="1"/>
</dbReference>
<feature type="transmembrane region" description="Helical" evidence="7">
    <location>
        <begin position="9"/>
        <end position="27"/>
    </location>
</feature>
<comment type="subcellular location">
    <subcellularLocation>
        <location evidence="1 7">Cell membrane</location>
        <topology evidence="1 7">Multi-pass membrane protein</topology>
    </subcellularLocation>
</comment>
<dbReference type="PROSITE" id="PS50928">
    <property type="entry name" value="ABC_TM1"/>
    <property type="match status" value="1"/>
</dbReference>
<keyword evidence="10" id="KW-1185">Reference proteome</keyword>
<dbReference type="PANTHER" id="PTHR43163">
    <property type="entry name" value="DIPEPTIDE TRANSPORT SYSTEM PERMEASE PROTEIN DPPB-RELATED"/>
    <property type="match status" value="1"/>
</dbReference>
<evidence type="ECO:0000256" key="3">
    <source>
        <dbReference type="ARBA" id="ARBA00022475"/>
    </source>
</evidence>
<evidence type="ECO:0000256" key="6">
    <source>
        <dbReference type="ARBA" id="ARBA00023136"/>
    </source>
</evidence>
<dbReference type="OrthoDB" id="9806409at2"/>
<evidence type="ECO:0000256" key="5">
    <source>
        <dbReference type="ARBA" id="ARBA00022989"/>
    </source>
</evidence>
<keyword evidence="5 7" id="KW-1133">Transmembrane helix</keyword>
<feature type="transmembrane region" description="Helical" evidence="7">
    <location>
        <begin position="275"/>
        <end position="300"/>
    </location>
</feature>
<dbReference type="PANTHER" id="PTHR43163:SF6">
    <property type="entry name" value="DIPEPTIDE TRANSPORT SYSTEM PERMEASE PROTEIN DPPB-RELATED"/>
    <property type="match status" value="1"/>
</dbReference>
<keyword evidence="3" id="KW-1003">Cell membrane</keyword>
<name>A0A415E6V5_9FIRM</name>
<dbReference type="Pfam" id="PF19300">
    <property type="entry name" value="BPD_transp_1_N"/>
    <property type="match status" value="1"/>
</dbReference>
<protein>
    <submittedName>
        <fullName evidence="9">ABC transporter permease</fullName>
    </submittedName>
</protein>
<dbReference type="GO" id="GO:0055085">
    <property type="term" value="P:transmembrane transport"/>
    <property type="evidence" value="ECO:0007669"/>
    <property type="project" value="InterPro"/>
</dbReference>
<feature type="transmembrane region" description="Helical" evidence="7">
    <location>
        <begin position="240"/>
        <end position="263"/>
    </location>
</feature>
<evidence type="ECO:0000313" key="9">
    <source>
        <dbReference type="EMBL" id="RHJ89375.1"/>
    </source>
</evidence>
<organism evidence="9 10">
    <name type="scientific">Emergencia timonensis</name>
    <dbReference type="NCBI Taxonomy" id="1776384"/>
    <lineage>
        <taxon>Bacteria</taxon>
        <taxon>Bacillati</taxon>
        <taxon>Bacillota</taxon>
        <taxon>Clostridia</taxon>
        <taxon>Peptostreptococcales</taxon>
        <taxon>Anaerovoracaceae</taxon>
        <taxon>Emergencia</taxon>
    </lineage>
</organism>
<dbReference type="InterPro" id="IPR000515">
    <property type="entry name" value="MetI-like"/>
</dbReference>
<evidence type="ECO:0000256" key="2">
    <source>
        <dbReference type="ARBA" id="ARBA00022448"/>
    </source>
</evidence>
<proteinExistence type="inferred from homology"/>
<dbReference type="Pfam" id="PF00528">
    <property type="entry name" value="BPD_transp_1"/>
    <property type="match status" value="1"/>
</dbReference>
<keyword evidence="6 7" id="KW-0472">Membrane</keyword>
<feature type="transmembrane region" description="Helical" evidence="7">
    <location>
        <begin position="100"/>
        <end position="123"/>
    </location>
</feature>
<dbReference type="Proteomes" id="UP000284841">
    <property type="component" value="Unassembled WGS sequence"/>
</dbReference>
<dbReference type="Gene3D" id="1.10.3720.10">
    <property type="entry name" value="MetI-like"/>
    <property type="match status" value="1"/>
</dbReference>
<evidence type="ECO:0000259" key="8">
    <source>
        <dbReference type="PROSITE" id="PS50928"/>
    </source>
</evidence>
<gene>
    <name evidence="9" type="ORF">DW099_02015</name>
</gene>
<comment type="caution">
    <text evidence="9">The sequence shown here is derived from an EMBL/GenBank/DDBJ whole genome shotgun (WGS) entry which is preliminary data.</text>
</comment>
<sequence length="310" mass="34237">MYKYVIKRLLFTIPVLFGAIFLVFTIMNMTPGDPATLILGITAKQADIDALNHQLGVDQPFFVQFFNYIKDMVTQFDFGTSYRTGKPVFDEILSRFPTTFWLALLSMIISSIVGIVLGIVSAVKQYSVLDNTFTTLAMLLSAIPGFWLGLMLMLLFALQLRILPSSGIDTWAGYVLPVITLSLGGAASQMRLTRSTMLETIRSDYIRTARSKGAPENVVIWKHALKNALLPVITSMGMNFGAGLGGAVIIETVFGMPGLGMLIVNSIRQKDTPTVMAATLFLAFLFCLVMLVVDILYAYIDPRIKAKYQN</sequence>
<comment type="similarity">
    <text evidence="7">Belongs to the binding-protein-dependent transport system permease family.</text>
</comment>
<dbReference type="InterPro" id="IPR035906">
    <property type="entry name" value="MetI-like_sf"/>
</dbReference>
<feature type="transmembrane region" description="Helical" evidence="7">
    <location>
        <begin position="135"/>
        <end position="159"/>
    </location>
</feature>
<evidence type="ECO:0000313" key="10">
    <source>
        <dbReference type="Proteomes" id="UP000284841"/>
    </source>
</evidence>
<accession>A0A415E6V5</accession>